<organism evidence="4 5">
    <name type="scientific">Actinacidiphila epipremni</name>
    <dbReference type="NCBI Taxonomy" id="2053013"/>
    <lineage>
        <taxon>Bacteria</taxon>
        <taxon>Bacillati</taxon>
        <taxon>Actinomycetota</taxon>
        <taxon>Actinomycetes</taxon>
        <taxon>Kitasatosporales</taxon>
        <taxon>Streptomycetaceae</taxon>
        <taxon>Actinacidiphila</taxon>
    </lineage>
</organism>
<dbReference type="CDD" id="cd05829">
    <property type="entry name" value="Sortase_F"/>
    <property type="match status" value="1"/>
</dbReference>
<dbReference type="InterPro" id="IPR023365">
    <property type="entry name" value="Sortase_dom-sf"/>
</dbReference>
<dbReference type="EMBL" id="JAATEJ010000001">
    <property type="protein sequence ID" value="NJP41921.1"/>
    <property type="molecule type" value="Genomic_DNA"/>
</dbReference>
<keyword evidence="1" id="KW-0378">Hydrolase</keyword>
<keyword evidence="5" id="KW-1185">Reference proteome</keyword>
<reference evidence="4 5" key="1">
    <citation type="submission" date="2020-03" db="EMBL/GenBank/DDBJ databases">
        <title>WGS of actinomycetes isolated from Thailand.</title>
        <authorList>
            <person name="Thawai C."/>
        </authorList>
    </citation>
    <scope>NUCLEOTIDE SEQUENCE [LARGE SCALE GENOMIC DNA]</scope>
    <source>
        <strain evidence="4 5">PRB2-1</strain>
    </source>
</reference>
<name>A0ABX0ZGG8_9ACTN</name>
<dbReference type="Pfam" id="PF04203">
    <property type="entry name" value="Sortase"/>
    <property type="match status" value="1"/>
</dbReference>
<evidence type="ECO:0000256" key="2">
    <source>
        <dbReference type="SAM" id="MobiDB-lite"/>
    </source>
</evidence>
<evidence type="ECO:0000313" key="5">
    <source>
        <dbReference type="Proteomes" id="UP000734511"/>
    </source>
</evidence>
<keyword evidence="3" id="KW-1133">Transmembrane helix</keyword>
<protein>
    <submittedName>
        <fullName evidence="4">Class F sortase</fullName>
    </submittedName>
</protein>
<sequence>MGAAGEPNDGPGAGRTWAAAVIGLILLAAWLLGHGHAPSPPASPRPGGNLAAAAGTDQPPHLYAAHVPLPDAVPLRLDIPSVGIHAPLVPRGLKDGAVDPPPYATPDVAGWWSDGPRPGTAGAAIVVGHVDTETSPAVFFGLSAITRGALIDIPRSDGTTAEFAVEAVELQQKSHFDPTRVYGSTPRPDLRLITCGGTFDKSTQTYSANVVIYATLTGSHHT</sequence>
<accession>A0ABX0ZGG8</accession>
<dbReference type="InterPro" id="IPR005754">
    <property type="entry name" value="Sortase"/>
</dbReference>
<keyword evidence="3" id="KW-0472">Membrane</keyword>
<gene>
    <name evidence="4" type="ORF">HCN08_00580</name>
</gene>
<proteinExistence type="predicted"/>
<dbReference type="InterPro" id="IPR042001">
    <property type="entry name" value="Sortase_F"/>
</dbReference>
<evidence type="ECO:0000313" key="4">
    <source>
        <dbReference type="EMBL" id="NJP41921.1"/>
    </source>
</evidence>
<evidence type="ECO:0000256" key="3">
    <source>
        <dbReference type="SAM" id="Phobius"/>
    </source>
</evidence>
<feature type="region of interest" description="Disordered" evidence="2">
    <location>
        <begin position="37"/>
        <end position="56"/>
    </location>
</feature>
<comment type="caution">
    <text evidence="4">The sequence shown here is derived from an EMBL/GenBank/DDBJ whole genome shotgun (WGS) entry which is preliminary data.</text>
</comment>
<dbReference type="Proteomes" id="UP000734511">
    <property type="component" value="Unassembled WGS sequence"/>
</dbReference>
<feature type="transmembrane region" description="Helical" evidence="3">
    <location>
        <begin position="16"/>
        <end position="33"/>
    </location>
</feature>
<dbReference type="NCBIfam" id="NF033748">
    <property type="entry name" value="class_F_sortase"/>
    <property type="match status" value="1"/>
</dbReference>
<dbReference type="Gene3D" id="2.40.260.10">
    <property type="entry name" value="Sortase"/>
    <property type="match status" value="1"/>
</dbReference>
<keyword evidence="3" id="KW-0812">Transmembrane</keyword>
<dbReference type="SUPFAM" id="SSF63817">
    <property type="entry name" value="Sortase"/>
    <property type="match status" value="1"/>
</dbReference>
<evidence type="ECO:0000256" key="1">
    <source>
        <dbReference type="ARBA" id="ARBA00022801"/>
    </source>
</evidence>